<keyword evidence="7" id="KW-0732">Signal</keyword>
<comment type="caution">
    <text evidence="8">The sequence shown here is derived from an EMBL/GenBank/DDBJ whole genome shotgun (WGS) entry which is preliminary data.</text>
</comment>
<evidence type="ECO:0000256" key="4">
    <source>
        <dbReference type="ARBA" id="ARBA00022695"/>
    </source>
</evidence>
<dbReference type="SUPFAM" id="SSF56399">
    <property type="entry name" value="ADP-ribosylation"/>
    <property type="match status" value="1"/>
</dbReference>
<reference evidence="8 9" key="1">
    <citation type="submission" date="2021-06" db="EMBL/GenBank/DDBJ databases">
        <authorList>
            <person name="Palmer J.M."/>
        </authorList>
    </citation>
    <scope>NUCLEOTIDE SEQUENCE [LARGE SCALE GENOMIC DNA]</scope>
    <source>
        <strain evidence="8 9">CL_MEX2019</strain>
        <tissue evidence="8">Muscle</tissue>
    </source>
</reference>
<dbReference type="PANTHER" id="PTHR10339:SF29">
    <property type="entry name" value="NAD(P)(+)--ARGININE ADP-RIBOSYLTRANSFERASE"/>
    <property type="match status" value="1"/>
</dbReference>
<dbReference type="Proteomes" id="UP001352852">
    <property type="component" value="Unassembled WGS sequence"/>
</dbReference>
<dbReference type="InterPro" id="IPR050999">
    <property type="entry name" value="ADP-ribosyltransferase_ARG"/>
</dbReference>
<comment type="similarity">
    <text evidence="1 7">Belongs to the Arg-specific ADP-ribosyltransferase family.</text>
</comment>
<organism evidence="8 9">
    <name type="scientific">Characodon lateralis</name>
    <dbReference type="NCBI Taxonomy" id="208331"/>
    <lineage>
        <taxon>Eukaryota</taxon>
        <taxon>Metazoa</taxon>
        <taxon>Chordata</taxon>
        <taxon>Craniata</taxon>
        <taxon>Vertebrata</taxon>
        <taxon>Euteleostomi</taxon>
        <taxon>Actinopterygii</taxon>
        <taxon>Neopterygii</taxon>
        <taxon>Teleostei</taxon>
        <taxon>Neoteleostei</taxon>
        <taxon>Acanthomorphata</taxon>
        <taxon>Ovalentaria</taxon>
        <taxon>Atherinomorphae</taxon>
        <taxon>Cyprinodontiformes</taxon>
        <taxon>Goodeidae</taxon>
        <taxon>Characodon</taxon>
    </lineage>
</organism>
<keyword evidence="3 7" id="KW-0808">Transferase</keyword>
<dbReference type="Pfam" id="PF01129">
    <property type="entry name" value="ART"/>
    <property type="match status" value="1"/>
</dbReference>
<evidence type="ECO:0000256" key="3">
    <source>
        <dbReference type="ARBA" id="ARBA00022679"/>
    </source>
</evidence>
<comment type="catalytic activity">
    <reaction evidence="6 7">
        <text>L-arginyl-[protein] + NAD(+) = N(omega)-(ADP-D-ribosyl)-L-arginyl-[protein] + nicotinamide + H(+)</text>
        <dbReference type="Rhea" id="RHEA:19149"/>
        <dbReference type="Rhea" id="RHEA-COMP:10532"/>
        <dbReference type="Rhea" id="RHEA-COMP:15087"/>
        <dbReference type="ChEBI" id="CHEBI:15378"/>
        <dbReference type="ChEBI" id="CHEBI:17154"/>
        <dbReference type="ChEBI" id="CHEBI:29965"/>
        <dbReference type="ChEBI" id="CHEBI:57540"/>
        <dbReference type="ChEBI" id="CHEBI:142554"/>
        <dbReference type="EC" id="2.4.2.31"/>
    </reaction>
</comment>
<evidence type="ECO:0000256" key="7">
    <source>
        <dbReference type="RuleBase" id="RU361228"/>
    </source>
</evidence>
<dbReference type="Gene3D" id="3.90.176.10">
    <property type="entry name" value="Toxin ADP-ribosyltransferase, Chain A, domain 1"/>
    <property type="match status" value="1"/>
</dbReference>
<evidence type="ECO:0000313" key="9">
    <source>
        <dbReference type="Proteomes" id="UP001352852"/>
    </source>
</evidence>
<dbReference type="PROSITE" id="PS51996">
    <property type="entry name" value="TR_MART"/>
    <property type="match status" value="1"/>
</dbReference>
<dbReference type="EC" id="2.4.2.31" evidence="7"/>
<feature type="signal peptide" evidence="7">
    <location>
        <begin position="1"/>
        <end position="19"/>
    </location>
</feature>
<dbReference type="PANTHER" id="PTHR10339">
    <property type="entry name" value="ADP-RIBOSYLTRANSFERASE"/>
    <property type="match status" value="1"/>
</dbReference>
<accession>A0ABU7DKT3</accession>
<keyword evidence="2 7" id="KW-0328">Glycosyltransferase</keyword>
<feature type="chain" id="PRO_5044985531" description="NAD(P)(+)--arginine ADP-ribosyltransferase" evidence="7">
    <location>
        <begin position="20"/>
        <end position="270"/>
    </location>
</feature>
<evidence type="ECO:0000256" key="1">
    <source>
        <dbReference type="ARBA" id="ARBA00009558"/>
    </source>
</evidence>
<evidence type="ECO:0000256" key="5">
    <source>
        <dbReference type="ARBA" id="ARBA00022857"/>
    </source>
</evidence>
<dbReference type="PRINTS" id="PR00970">
    <property type="entry name" value="RIBTRNSFRASE"/>
</dbReference>
<evidence type="ECO:0000256" key="2">
    <source>
        <dbReference type="ARBA" id="ARBA00022676"/>
    </source>
</evidence>
<evidence type="ECO:0000256" key="6">
    <source>
        <dbReference type="ARBA" id="ARBA00047597"/>
    </source>
</evidence>
<proteinExistence type="inferred from homology"/>
<evidence type="ECO:0000313" key="8">
    <source>
        <dbReference type="EMBL" id="MED6275557.1"/>
    </source>
</evidence>
<dbReference type="EMBL" id="JAHUTJ010028150">
    <property type="protein sequence ID" value="MED6275557.1"/>
    <property type="molecule type" value="Genomic_DNA"/>
</dbReference>
<name>A0ABU7DKT3_9TELE</name>
<sequence length="270" mass="30649">MLVFGSLYLLLCWMFPVCTQKIIGTFITQDDQSFPLDMATSSVDDRYSTCAKKMEGKVKGTVFKNEMKNKLFKNAWAPAEKCAKKNINQRERGDEALTKDHMQAICAYTAGGPANFYKTFNEEVRTKGKEYGSSFLFHSLHFWLTRAIQILNDKKKCYTTFRRTNAKFAGDVHKVIRFGTFTSTSNLSNLTAFGHTTCFKVRTCHGAYLKKYPKLGGKEQEVLIPPYEKFKIISKGKPAKQLSDCEIVYVLNSTGIQSNLDCEIAKQILL</sequence>
<keyword evidence="9" id="KW-1185">Reference proteome</keyword>
<protein>
    <recommendedName>
        <fullName evidence="7">NAD(P)(+)--arginine ADP-ribosyltransferase</fullName>
        <ecNumber evidence="7">2.4.2.31</ecNumber>
    </recommendedName>
    <alternativeName>
        <fullName evidence="7">Mono(ADP-ribosyl)transferase</fullName>
    </alternativeName>
</protein>
<gene>
    <name evidence="8" type="ORF">CHARACLAT_027740</name>
</gene>
<dbReference type="InterPro" id="IPR000768">
    <property type="entry name" value="ART"/>
</dbReference>
<keyword evidence="5 7" id="KW-0521">NADP</keyword>
<keyword evidence="7" id="KW-0520">NAD</keyword>
<keyword evidence="4" id="KW-0548">Nucleotidyltransferase</keyword>